<dbReference type="InterPro" id="IPR013974">
    <property type="entry name" value="SAF"/>
</dbReference>
<dbReference type="InterPro" id="IPR013785">
    <property type="entry name" value="Aldolase_TIM"/>
</dbReference>
<dbReference type="PANTHER" id="PTHR42966:SF2">
    <property type="entry name" value="PSEUDAMINIC ACID SYNTHASE"/>
    <property type="match status" value="1"/>
</dbReference>
<dbReference type="Pfam" id="PF03102">
    <property type="entry name" value="NeuB"/>
    <property type="match status" value="1"/>
</dbReference>
<dbReference type="Gene3D" id="3.20.20.70">
    <property type="entry name" value="Aldolase class I"/>
    <property type="match status" value="1"/>
</dbReference>
<feature type="domain" description="AFP-like" evidence="2">
    <location>
        <begin position="311"/>
        <end position="368"/>
    </location>
</feature>
<dbReference type="InterPro" id="IPR051690">
    <property type="entry name" value="PseI-like"/>
</dbReference>
<dbReference type="SMART" id="SM00858">
    <property type="entry name" value="SAF"/>
    <property type="match status" value="1"/>
</dbReference>
<dbReference type="InterPro" id="IPR006190">
    <property type="entry name" value="SAF_AFP_Neu5Ac"/>
</dbReference>
<dbReference type="AlphaFoldDB" id="A0A3D8J130"/>
<dbReference type="RefSeq" id="WP_104762221.1">
    <property type="nucleotide sequence ID" value="NZ_FZPM01000002.1"/>
</dbReference>
<reference evidence="3 4" key="1">
    <citation type="submission" date="2018-04" db="EMBL/GenBank/DDBJ databases">
        <title>Novel Campyloabacter and Helicobacter Species and Strains.</title>
        <authorList>
            <person name="Mannion A.J."/>
            <person name="Shen Z."/>
            <person name="Fox J.G."/>
        </authorList>
    </citation>
    <scope>NUCLEOTIDE SEQUENCE [LARGE SCALE GENOMIC DNA]</scope>
    <source>
        <strain evidence="3 4">MIT 97-5075</strain>
    </source>
</reference>
<sequence>MLHKTHSPFIVAELSANHNQKIELALQSVEAVAKSGAHAIKVQTYKPSCLTLQCYNDFFRIKEGLWRDKYLWELYQEAQMPWEWHAEIFDLAKSLGLVAFSSPFSVEGVEFLEKLDCPIYKIASFEIMHIPLLRAVAQTKKPVVLSLGIANDKEIESALEILSENASRTILYCISAYPADMRDIELFQMQVLQEKWKDYHVEIGISDHTLGVVVPIVATICGAKMIEKHFILDRNLGGVDSCFSLNQEEFRELVRGVHDAHTLGMNLPFYSKGMGILSQDSRFALLDKKTAKTHEKSLSGENKKGREFARSLFVSRDVKRGEKLSLENIACVRPSNGLSPLLLDSLLGKVFNQDIACGTPLQDAHILL</sequence>
<dbReference type="Proteomes" id="UP000256424">
    <property type="component" value="Unassembled WGS sequence"/>
</dbReference>
<dbReference type="InterPro" id="IPR036732">
    <property type="entry name" value="AFP_Neu5c_C_sf"/>
</dbReference>
<evidence type="ECO:0000256" key="1">
    <source>
        <dbReference type="NCBIfam" id="TIGR03586"/>
    </source>
</evidence>
<name>A0A3D8J130_9HELI</name>
<dbReference type="GO" id="GO:0016051">
    <property type="term" value="P:carbohydrate biosynthetic process"/>
    <property type="evidence" value="ECO:0007669"/>
    <property type="project" value="InterPro"/>
</dbReference>
<organism evidence="3 4">
    <name type="scientific">Helicobacter aurati</name>
    <dbReference type="NCBI Taxonomy" id="137778"/>
    <lineage>
        <taxon>Bacteria</taxon>
        <taxon>Pseudomonadati</taxon>
        <taxon>Campylobacterota</taxon>
        <taxon>Epsilonproteobacteria</taxon>
        <taxon>Campylobacterales</taxon>
        <taxon>Helicobacteraceae</taxon>
        <taxon>Helicobacter</taxon>
    </lineage>
</organism>
<dbReference type="CDD" id="cd11615">
    <property type="entry name" value="SAF_NeuB_like"/>
    <property type="match status" value="1"/>
</dbReference>
<dbReference type="PANTHER" id="PTHR42966">
    <property type="entry name" value="N-ACETYLNEURAMINATE SYNTHASE"/>
    <property type="match status" value="1"/>
</dbReference>
<dbReference type="GO" id="GO:0047444">
    <property type="term" value="F:N-acylneuraminate-9-phosphate synthase activity"/>
    <property type="evidence" value="ECO:0007669"/>
    <property type="project" value="TreeGrafter"/>
</dbReference>
<comment type="caution">
    <text evidence="3">The sequence shown here is derived from an EMBL/GenBank/DDBJ whole genome shotgun (WGS) entry which is preliminary data.</text>
</comment>
<dbReference type="EMBL" id="NXLW01000013">
    <property type="protein sequence ID" value="RDU71249.1"/>
    <property type="molecule type" value="Genomic_DNA"/>
</dbReference>
<dbReference type="Gene3D" id="3.90.1210.10">
    <property type="entry name" value="Antifreeze-like/N-acetylneuraminic acid synthase C-terminal domain"/>
    <property type="match status" value="1"/>
</dbReference>
<gene>
    <name evidence="3" type="primary">pseI</name>
    <name evidence="3" type="ORF">CQA66_06815</name>
</gene>
<dbReference type="InterPro" id="IPR020030">
    <property type="entry name" value="Pseudaminic_synth_PseI"/>
</dbReference>
<dbReference type="OrthoDB" id="9781701at2"/>
<dbReference type="InterPro" id="IPR013132">
    <property type="entry name" value="PseI/NeuA/B-like_N"/>
</dbReference>
<accession>A0A3D8J130</accession>
<dbReference type="NCBIfam" id="TIGR03586">
    <property type="entry name" value="PseI"/>
    <property type="match status" value="1"/>
</dbReference>
<dbReference type="EC" id="2.5.1.97" evidence="1"/>
<dbReference type="SUPFAM" id="SSF51569">
    <property type="entry name" value="Aldolase"/>
    <property type="match status" value="1"/>
</dbReference>
<evidence type="ECO:0000313" key="4">
    <source>
        <dbReference type="Proteomes" id="UP000256424"/>
    </source>
</evidence>
<keyword evidence="4" id="KW-1185">Reference proteome</keyword>
<evidence type="ECO:0000313" key="3">
    <source>
        <dbReference type="EMBL" id="RDU71249.1"/>
    </source>
</evidence>
<dbReference type="PROSITE" id="PS50844">
    <property type="entry name" value="AFP_LIKE"/>
    <property type="match status" value="1"/>
</dbReference>
<protein>
    <recommendedName>
        <fullName evidence="1">Pseudaminic acid synthase</fullName>
        <ecNumber evidence="1">2.5.1.97</ecNumber>
    </recommendedName>
</protein>
<evidence type="ECO:0000259" key="2">
    <source>
        <dbReference type="PROSITE" id="PS50844"/>
    </source>
</evidence>
<dbReference type="Pfam" id="PF08666">
    <property type="entry name" value="SAF"/>
    <property type="match status" value="1"/>
</dbReference>
<proteinExistence type="predicted"/>
<dbReference type="InterPro" id="IPR057736">
    <property type="entry name" value="SAF_PseI/NeuA/NeuB"/>
</dbReference>
<dbReference type="SUPFAM" id="SSF51269">
    <property type="entry name" value="AFP III-like domain"/>
    <property type="match status" value="1"/>
</dbReference>